<proteinExistence type="predicted"/>
<dbReference type="EMBL" id="JACTAM010000019">
    <property type="protein sequence ID" value="KAI2653013.1"/>
    <property type="molecule type" value="Genomic_DNA"/>
</dbReference>
<reference evidence="1 2" key="1">
    <citation type="submission" date="2022-01" db="EMBL/GenBank/DDBJ databases">
        <title>A high-quality chromosome-level genome assembly of rohu carp, Labeo rohita.</title>
        <authorList>
            <person name="Arick M.A. II"/>
            <person name="Hsu C.-Y."/>
            <person name="Magbanua Z."/>
            <person name="Pechanova O."/>
            <person name="Grover C."/>
            <person name="Miller E."/>
            <person name="Thrash A."/>
            <person name="Ezzel L."/>
            <person name="Alam S."/>
            <person name="Benzie J."/>
            <person name="Hamilton M."/>
            <person name="Karsi A."/>
            <person name="Lawrence M.L."/>
            <person name="Peterson D.G."/>
        </authorList>
    </citation>
    <scope>NUCLEOTIDE SEQUENCE [LARGE SCALE GENOMIC DNA]</scope>
    <source>
        <strain evidence="2">BAU-BD-2019</strain>
        <tissue evidence="1">Blood</tissue>
    </source>
</reference>
<name>A0ABQ8LQU0_LABRO</name>
<evidence type="ECO:0000313" key="1">
    <source>
        <dbReference type="EMBL" id="KAI2653013.1"/>
    </source>
</evidence>
<keyword evidence="2" id="KW-1185">Reference proteome</keyword>
<organism evidence="1 2">
    <name type="scientific">Labeo rohita</name>
    <name type="common">Indian major carp</name>
    <name type="synonym">Cyprinus rohita</name>
    <dbReference type="NCBI Taxonomy" id="84645"/>
    <lineage>
        <taxon>Eukaryota</taxon>
        <taxon>Metazoa</taxon>
        <taxon>Chordata</taxon>
        <taxon>Craniata</taxon>
        <taxon>Vertebrata</taxon>
        <taxon>Euteleostomi</taxon>
        <taxon>Actinopterygii</taxon>
        <taxon>Neopterygii</taxon>
        <taxon>Teleostei</taxon>
        <taxon>Ostariophysi</taxon>
        <taxon>Cypriniformes</taxon>
        <taxon>Cyprinidae</taxon>
        <taxon>Labeoninae</taxon>
        <taxon>Labeonini</taxon>
        <taxon>Labeo</taxon>
    </lineage>
</organism>
<dbReference type="Proteomes" id="UP000830375">
    <property type="component" value="Unassembled WGS sequence"/>
</dbReference>
<protein>
    <submittedName>
        <fullName evidence="1">Retrovirus-related Pol polyprotein from type-2 retrotransposable element R2DM</fullName>
    </submittedName>
</protein>
<evidence type="ECO:0000313" key="2">
    <source>
        <dbReference type="Proteomes" id="UP000830375"/>
    </source>
</evidence>
<comment type="caution">
    <text evidence="1">The sequence shown here is derived from an EMBL/GenBank/DDBJ whole genome shotgun (WGS) entry which is preliminary data.</text>
</comment>
<accession>A0ABQ8LQU0</accession>
<sequence length="335" mass="38110">MRISHLLNMLNNDDKDVRELARSSLFLDLRNPSGKLDSHSVGFGVWSDWLDLKDLCVRTGVSLEWVRSDTENVRVLEDIIKDPLTKVRATATYGGYGYPLTSESARRTLLELHQYCEKQHWTGLKLQGKLACLSSADHSVSHSFLKNTALSEDIVIFTVKARLQVLTYKTQPFYLVSTTQVPHCLHHTKEQITETLPHILNGCHAYKGMYIARHDRIVKLIVKDISNVLTVILTVIFSHLSANTPDVVVINEERREVFILEVACTFDSSMEEAFMTKFIKYQQLLNIITEIGYQGRLSVFIFGSLGHIHRLVVRGLQQLGMPKKRAKQLCTCLLS</sequence>
<gene>
    <name evidence="1" type="ORF">H4Q32_006365</name>
</gene>